<reference evidence="3" key="1">
    <citation type="submission" date="2017-02" db="EMBL/GenBank/DDBJ databases">
        <authorList>
            <person name="Dridi B."/>
        </authorList>
    </citation>
    <scope>NUCLEOTIDE SEQUENCE [LARGE SCALE GENOMIC DNA]</scope>
    <source>
        <strain evidence="3">EB411</strain>
    </source>
</reference>
<accession>A0A1R4J8W7</accession>
<keyword evidence="3" id="KW-1185">Reference proteome</keyword>
<keyword evidence="1" id="KW-0472">Membrane</keyword>
<protein>
    <submittedName>
        <fullName evidence="2">Uncharacterized protein</fullName>
    </submittedName>
</protein>
<name>A0A1R4J8W7_9MICO</name>
<dbReference type="EMBL" id="FUKR01000036">
    <property type="protein sequence ID" value="SJN28419.1"/>
    <property type="molecule type" value="Genomic_DNA"/>
</dbReference>
<evidence type="ECO:0000256" key="1">
    <source>
        <dbReference type="SAM" id="Phobius"/>
    </source>
</evidence>
<evidence type="ECO:0000313" key="3">
    <source>
        <dbReference type="Proteomes" id="UP000196778"/>
    </source>
</evidence>
<feature type="transmembrane region" description="Helical" evidence="1">
    <location>
        <begin position="58"/>
        <end position="78"/>
    </location>
</feature>
<keyword evidence="1" id="KW-1133">Transmembrane helix</keyword>
<dbReference type="Proteomes" id="UP000196778">
    <property type="component" value="Unassembled WGS sequence"/>
</dbReference>
<gene>
    <name evidence="2" type="ORF">FM119_06015</name>
</gene>
<evidence type="ECO:0000313" key="2">
    <source>
        <dbReference type="EMBL" id="SJN28419.1"/>
    </source>
</evidence>
<dbReference type="RefSeq" id="WP_087136787.1">
    <property type="nucleotide sequence ID" value="NZ_FUKR01000036.1"/>
</dbReference>
<dbReference type="AlphaFoldDB" id="A0A1R4J8W7"/>
<proteinExistence type="predicted"/>
<keyword evidence="1" id="KW-0812">Transmembrane</keyword>
<sequence>MELFFVAVIGAVLGAAVRYVLPLRENYGVTVTVATGTAAATLSAAVLELAGLRWDNPLLWIIALVLSVAVPAGIALALSRRREREYAALLSTVAG</sequence>
<organism evidence="2 3">
    <name type="scientific">Mycetocola reblochoni REB411</name>
    <dbReference type="NCBI Taxonomy" id="1255698"/>
    <lineage>
        <taxon>Bacteria</taxon>
        <taxon>Bacillati</taxon>
        <taxon>Actinomycetota</taxon>
        <taxon>Actinomycetes</taxon>
        <taxon>Micrococcales</taxon>
        <taxon>Microbacteriaceae</taxon>
        <taxon>Mycetocola</taxon>
    </lineage>
</organism>